<reference evidence="3" key="1">
    <citation type="journal article" date="2019" name="Int. J. Syst. Evol. Microbiol.">
        <title>The Global Catalogue of Microorganisms (GCM) 10K type strain sequencing project: providing services to taxonomists for standard genome sequencing and annotation.</title>
        <authorList>
            <consortium name="The Broad Institute Genomics Platform"/>
            <consortium name="The Broad Institute Genome Sequencing Center for Infectious Disease"/>
            <person name="Wu L."/>
            <person name="Ma J."/>
        </authorList>
    </citation>
    <scope>NUCLEOTIDE SEQUENCE [LARGE SCALE GENOMIC DNA]</scope>
    <source>
        <strain evidence="3">JCM 13929</strain>
    </source>
</reference>
<evidence type="ECO:0000313" key="3">
    <source>
        <dbReference type="Proteomes" id="UP001500064"/>
    </source>
</evidence>
<evidence type="ECO:0000256" key="1">
    <source>
        <dbReference type="SAM" id="MobiDB-lite"/>
    </source>
</evidence>
<dbReference type="Proteomes" id="UP001500064">
    <property type="component" value="Unassembled WGS sequence"/>
</dbReference>
<sequence length="53" mass="5141">MTVRLDRDGQAAGAGEADHGRDVGGVGRLGHGGNGVLDGPVPGTPGLVEPVVP</sequence>
<accession>A0ABP4TBC3</accession>
<name>A0ABP4TBC3_9ACTN</name>
<evidence type="ECO:0000313" key="2">
    <source>
        <dbReference type="EMBL" id="GAA1685196.1"/>
    </source>
</evidence>
<proteinExistence type="predicted"/>
<comment type="caution">
    <text evidence="2">The sequence shown here is derived from an EMBL/GenBank/DDBJ whole genome shotgun (WGS) entry which is preliminary data.</text>
</comment>
<protein>
    <submittedName>
        <fullName evidence="2">Uncharacterized protein</fullName>
    </submittedName>
</protein>
<keyword evidence="3" id="KW-1185">Reference proteome</keyword>
<dbReference type="RefSeq" id="WP_346113965.1">
    <property type="nucleotide sequence ID" value="NZ_BAAAMU010000143.1"/>
</dbReference>
<gene>
    <name evidence="2" type="ORF">GCM10009733_097400</name>
</gene>
<feature type="region of interest" description="Disordered" evidence="1">
    <location>
        <begin position="1"/>
        <end position="53"/>
    </location>
</feature>
<organism evidence="2 3">
    <name type="scientific">Nonomuraea maheshkhaliensis</name>
    <dbReference type="NCBI Taxonomy" id="419590"/>
    <lineage>
        <taxon>Bacteria</taxon>
        <taxon>Bacillati</taxon>
        <taxon>Actinomycetota</taxon>
        <taxon>Actinomycetes</taxon>
        <taxon>Streptosporangiales</taxon>
        <taxon>Streptosporangiaceae</taxon>
        <taxon>Nonomuraea</taxon>
    </lineage>
</organism>
<feature type="compositionally biased region" description="Gly residues" evidence="1">
    <location>
        <begin position="23"/>
        <end position="36"/>
    </location>
</feature>
<dbReference type="EMBL" id="BAAAMU010000143">
    <property type="protein sequence ID" value="GAA1685196.1"/>
    <property type="molecule type" value="Genomic_DNA"/>
</dbReference>